<proteinExistence type="predicted"/>
<keyword evidence="7" id="KW-1185">Reference proteome</keyword>
<organism evidence="6 7">
    <name type="scientific">Photobacterium aquae</name>
    <dbReference type="NCBI Taxonomy" id="1195763"/>
    <lineage>
        <taxon>Bacteria</taxon>
        <taxon>Pseudomonadati</taxon>
        <taxon>Pseudomonadota</taxon>
        <taxon>Gammaproteobacteria</taxon>
        <taxon>Vibrionales</taxon>
        <taxon>Vibrionaceae</taxon>
        <taxon>Photobacterium</taxon>
    </lineage>
</organism>
<dbReference type="PROSITE" id="PS50977">
    <property type="entry name" value="HTH_TETR_2"/>
    <property type="match status" value="1"/>
</dbReference>
<evidence type="ECO:0000256" key="3">
    <source>
        <dbReference type="ARBA" id="ARBA00023163"/>
    </source>
</evidence>
<dbReference type="PANTHER" id="PTHR30055:SF146">
    <property type="entry name" value="HTH-TYPE TRANSCRIPTIONAL DUAL REGULATOR CECR"/>
    <property type="match status" value="1"/>
</dbReference>
<dbReference type="EMBL" id="LDOT01000027">
    <property type="protein sequence ID" value="KLV03700.1"/>
    <property type="molecule type" value="Genomic_DNA"/>
</dbReference>
<dbReference type="PANTHER" id="PTHR30055">
    <property type="entry name" value="HTH-TYPE TRANSCRIPTIONAL REGULATOR RUTR"/>
    <property type="match status" value="1"/>
</dbReference>
<keyword evidence="1" id="KW-0805">Transcription regulation</keyword>
<reference evidence="6 7" key="1">
    <citation type="submission" date="2015-05" db="EMBL/GenBank/DDBJ databases">
        <title>Photobacterium galathea sp. nov.</title>
        <authorList>
            <person name="Machado H."/>
            <person name="Gram L."/>
        </authorList>
    </citation>
    <scope>NUCLEOTIDE SEQUENCE [LARGE SCALE GENOMIC DNA]</scope>
    <source>
        <strain evidence="6 7">CGMCC 1.12159</strain>
    </source>
</reference>
<dbReference type="RefSeq" id="WP_047880286.1">
    <property type="nucleotide sequence ID" value="NZ_LDOT01000027.1"/>
</dbReference>
<evidence type="ECO:0000313" key="7">
    <source>
        <dbReference type="Proteomes" id="UP000036097"/>
    </source>
</evidence>
<feature type="DNA-binding region" description="H-T-H motif" evidence="4">
    <location>
        <begin position="29"/>
        <end position="48"/>
    </location>
</feature>
<dbReference type="Pfam" id="PF14246">
    <property type="entry name" value="TetR_C_7"/>
    <property type="match status" value="1"/>
</dbReference>
<dbReference type="InterPro" id="IPR001647">
    <property type="entry name" value="HTH_TetR"/>
</dbReference>
<evidence type="ECO:0000256" key="4">
    <source>
        <dbReference type="PROSITE-ProRule" id="PRU00335"/>
    </source>
</evidence>
<dbReference type="FunFam" id="1.10.10.60:FF:000141">
    <property type="entry name" value="TetR family transcriptional regulator"/>
    <property type="match status" value="1"/>
</dbReference>
<dbReference type="InterPro" id="IPR039536">
    <property type="entry name" value="TetR_C_Proteobacteria"/>
</dbReference>
<dbReference type="Proteomes" id="UP000036097">
    <property type="component" value="Unassembled WGS sequence"/>
</dbReference>
<keyword evidence="2 4" id="KW-0238">DNA-binding</keyword>
<dbReference type="PRINTS" id="PR00455">
    <property type="entry name" value="HTHTETR"/>
</dbReference>
<evidence type="ECO:0000259" key="5">
    <source>
        <dbReference type="PROSITE" id="PS50977"/>
    </source>
</evidence>
<comment type="caution">
    <text evidence="6">The sequence shown here is derived from an EMBL/GenBank/DDBJ whole genome shotgun (WGS) entry which is preliminary data.</text>
</comment>
<dbReference type="GO" id="GO:0000976">
    <property type="term" value="F:transcription cis-regulatory region binding"/>
    <property type="evidence" value="ECO:0007669"/>
    <property type="project" value="TreeGrafter"/>
</dbReference>
<evidence type="ECO:0000256" key="1">
    <source>
        <dbReference type="ARBA" id="ARBA00023015"/>
    </source>
</evidence>
<protein>
    <submittedName>
        <fullName evidence="6">Transcriptional regulator</fullName>
    </submittedName>
</protein>
<dbReference type="Gene3D" id="1.10.10.60">
    <property type="entry name" value="Homeodomain-like"/>
    <property type="match status" value="1"/>
</dbReference>
<dbReference type="SUPFAM" id="SSF46689">
    <property type="entry name" value="Homeodomain-like"/>
    <property type="match status" value="1"/>
</dbReference>
<dbReference type="AlphaFoldDB" id="A0A0J1GVI9"/>
<gene>
    <name evidence="6" type="ORF">ABT56_17955</name>
</gene>
<dbReference type="PATRIC" id="fig|1195763.3.peg.3833"/>
<dbReference type="Pfam" id="PF00440">
    <property type="entry name" value="TetR_N"/>
    <property type="match status" value="1"/>
</dbReference>
<sequence length="200" mass="22855">MRPSTIEKQQKIIEIATALFLEQGYKDTSLDQIVALTGGSKQTLYRYFSNKEGLFKAVLVEKTKSVDPIFDFCGKHGQSVRESLQQFGHAYLHLICGNPILGLFRIVSNDFYCNEEFSQLFWQNGPRRAHAYLVNYLEQDVVQAQLSIRDPALACSQLLGLIRQDYHSQAMLGCELPPDEVLAPHIDTCIDAFFMLYQRR</sequence>
<dbReference type="GO" id="GO:0003700">
    <property type="term" value="F:DNA-binding transcription factor activity"/>
    <property type="evidence" value="ECO:0007669"/>
    <property type="project" value="TreeGrafter"/>
</dbReference>
<dbReference type="SUPFAM" id="SSF48498">
    <property type="entry name" value="Tetracyclin repressor-like, C-terminal domain"/>
    <property type="match status" value="1"/>
</dbReference>
<evidence type="ECO:0000313" key="6">
    <source>
        <dbReference type="EMBL" id="KLV03700.1"/>
    </source>
</evidence>
<dbReference type="InterPro" id="IPR009057">
    <property type="entry name" value="Homeodomain-like_sf"/>
</dbReference>
<dbReference type="OrthoDB" id="8535430at2"/>
<dbReference type="Gene3D" id="1.10.357.10">
    <property type="entry name" value="Tetracycline Repressor, domain 2"/>
    <property type="match status" value="1"/>
</dbReference>
<feature type="domain" description="HTH tetR-type" evidence="5">
    <location>
        <begin position="6"/>
        <end position="66"/>
    </location>
</feature>
<accession>A0A0J1GVI9</accession>
<dbReference type="STRING" id="1195763.ABT56_17955"/>
<dbReference type="InterPro" id="IPR050109">
    <property type="entry name" value="HTH-type_TetR-like_transc_reg"/>
</dbReference>
<name>A0A0J1GVI9_9GAMM</name>
<evidence type="ECO:0000256" key="2">
    <source>
        <dbReference type="ARBA" id="ARBA00023125"/>
    </source>
</evidence>
<keyword evidence="3" id="KW-0804">Transcription</keyword>
<dbReference type="InterPro" id="IPR036271">
    <property type="entry name" value="Tet_transcr_reg_TetR-rel_C_sf"/>
</dbReference>